<dbReference type="InterPro" id="IPR029058">
    <property type="entry name" value="AB_hydrolase_fold"/>
</dbReference>
<feature type="active site" description="Nucleophile" evidence="2">
    <location>
        <position position="137"/>
    </location>
</feature>
<keyword evidence="2" id="KW-0028">Amino-acid biosynthesis</keyword>
<dbReference type="SUPFAM" id="SSF53474">
    <property type="entry name" value="alpha/beta-Hydrolases"/>
    <property type="match status" value="1"/>
</dbReference>
<keyword evidence="2 4" id="KW-0012">Acyltransferase</keyword>
<dbReference type="Proteomes" id="UP001300692">
    <property type="component" value="Unassembled WGS sequence"/>
</dbReference>
<evidence type="ECO:0000256" key="1">
    <source>
        <dbReference type="ARBA" id="ARBA00022679"/>
    </source>
</evidence>
<dbReference type="Pfam" id="PF00561">
    <property type="entry name" value="Abhydrolase_1"/>
    <property type="match status" value="1"/>
</dbReference>
<keyword evidence="1 2" id="KW-0808">Transferase</keyword>
<comment type="caution">
    <text evidence="2">Lacks conserved residue(s) required for the propagation of feature annotation.</text>
</comment>
<name>A0ABT3CVD4_9BACT</name>
<comment type="subcellular location">
    <subcellularLocation>
        <location evidence="2">Cytoplasm</location>
    </subcellularLocation>
</comment>
<proteinExistence type="inferred from homology"/>
<dbReference type="EMBL" id="JAOYOD010000001">
    <property type="protein sequence ID" value="MCV9387518.1"/>
    <property type="molecule type" value="Genomic_DNA"/>
</dbReference>
<feature type="binding site" evidence="2">
    <location>
        <position position="203"/>
    </location>
    <ligand>
        <name>substrate</name>
    </ligand>
</feature>
<feature type="active site" evidence="2">
    <location>
        <position position="320"/>
    </location>
</feature>
<feature type="binding site" evidence="2">
    <location>
        <position position="321"/>
    </location>
    <ligand>
        <name>substrate</name>
    </ligand>
</feature>
<keyword evidence="2" id="KW-0963">Cytoplasm</keyword>
<dbReference type="EC" id="2.3.1.31" evidence="2"/>
<evidence type="ECO:0000313" key="5">
    <source>
        <dbReference type="Proteomes" id="UP001300692"/>
    </source>
</evidence>
<dbReference type="PIRSF" id="PIRSF000443">
    <property type="entry name" value="Homoser_Ac_trans"/>
    <property type="match status" value="1"/>
</dbReference>
<sequence length="339" mass="38037">MSENPEILKIGGGFALERGGELPELQIAYHTWGELNEAKDNVVWVFHALTANSNLADWWGDILTPESALSPEKYFIVCANILGSPYGTTSPLTTNPETGEPYYSDFPLYTIRDMVHAHKLLRDHLGIKKVAIGLGGSMGGFQAYEWAVQEPEFFEKLILVVTGPKESPWRIAVHSSQRVAIEADPTWKESHMRAGEHGVAAARAIGMLSYRNHTIFNKTQADAEPQVDDFRADSYIRYQGKKLIDRKFQAYLLWLLTKAMDSHDIGRDRGGVEKALGMIQADVLQISIDSDLLFAADEQQWIASHIPNVTYREIHSLYGHDGFLTEFGKINVLMKEFLG</sequence>
<dbReference type="RefSeq" id="WP_264138339.1">
    <property type="nucleotide sequence ID" value="NZ_JAOYOD010000001.1"/>
</dbReference>
<evidence type="ECO:0000256" key="2">
    <source>
        <dbReference type="HAMAP-Rule" id="MF_00296"/>
    </source>
</evidence>
<comment type="catalytic activity">
    <reaction evidence="2">
        <text>L-homoserine + acetyl-CoA = O-acetyl-L-homoserine + CoA</text>
        <dbReference type="Rhea" id="RHEA:13701"/>
        <dbReference type="ChEBI" id="CHEBI:57287"/>
        <dbReference type="ChEBI" id="CHEBI:57288"/>
        <dbReference type="ChEBI" id="CHEBI:57476"/>
        <dbReference type="ChEBI" id="CHEBI:57716"/>
        <dbReference type="EC" id="2.3.1.31"/>
    </reaction>
</comment>
<dbReference type="PANTHER" id="PTHR32268:SF11">
    <property type="entry name" value="HOMOSERINE O-ACETYLTRANSFERASE"/>
    <property type="match status" value="1"/>
</dbReference>
<comment type="subunit">
    <text evidence="2">Homodimer.</text>
</comment>
<feature type="active site" evidence="2">
    <location>
        <position position="291"/>
    </location>
</feature>
<dbReference type="InterPro" id="IPR000073">
    <property type="entry name" value="AB_hydrolase_1"/>
</dbReference>
<keyword evidence="2" id="KW-0486">Methionine biosynthesis</keyword>
<reference evidence="4 5" key="1">
    <citation type="submission" date="2022-10" db="EMBL/GenBank/DDBJ databases">
        <title>Comparative genomics and taxonomic characterization of three novel marine species of genus Reichenbachiella exhibiting antioxidant and polysaccharide degradation activities.</title>
        <authorList>
            <person name="Muhammad N."/>
            <person name="Lee Y.-J."/>
            <person name="Ko J."/>
            <person name="Kim S.-G."/>
        </authorList>
    </citation>
    <scope>NUCLEOTIDE SEQUENCE [LARGE SCALE GENOMIC DNA]</scope>
    <source>
        <strain evidence="4 5">ABR2-5</strain>
    </source>
</reference>
<comment type="similarity">
    <text evidence="2">Belongs to the AB hydrolase superfamily. MetX family.</text>
</comment>
<dbReference type="PANTHER" id="PTHR32268">
    <property type="entry name" value="HOMOSERINE O-ACETYLTRANSFERASE"/>
    <property type="match status" value="1"/>
</dbReference>
<dbReference type="NCBIfam" id="TIGR01392">
    <property type="entry name" value="homoserO_Ac_trn"/>
    <property type="match status" value="1"/>
</dbReference>
<keyword evidence="5" id="KW-1185">Reference proteome</keyword>
<dbReference type="Gene3D" id="3.40.50.1820">
    <property type="entry name" value="alpha/beta hydrolase"/>
    <property type="match status" value="1"/>
</dbReference>
<organism evidence="4 5">
    <name type="scientific">Reichenbachiella ulvae</name>
    <dbReference type="NCBI Taxonomy" id="2980104"/>
    <lineage>
        <taxon>Bacteria</taxon>
        <taxon>Pseudomonadati</taxon>
        <taxon>Bacteroidota</taxon>
        <taxon>Cytophagia</taxon>
        <taxon>Cytophagales</taxon>
        <taxon>Reichenbachiellaceae</taxon>
        <taxon>Reichenbachiella</taxon>
    </lineage>
</organism>
<dbReference type="HAMAP" id="MF_00296">
    <property type="entry name" value="MetX_acyltransf"/>
    <property type="match status" value="1"/>
</dbReference>
<evidence type="ECO:0000259" key="3">
    <source>
        <dbReference type="Pfam" id="PF00561"/>
    </source>
</evidence>
<accession>A0ABT3CVD4</accession>
<comment type="function">
    <text evidence="2">Transfers an acetyl group from acetyl-CoA to L-homoserine, forming acetyl-L-homoserine.</text>
</comment>
<dbReference type="GO" id="GO:0004414">
    <property type="term" value="F:homoserine O-acetyltransferase activity"/>
    <property type="evidence" value="ECO:0007669"/>
    <property type="project" value="UniProtKB-EC"/>
</dbReference>
<evidence type="ECO:0000313" key="4">
    <source>
        <dbReference type="EMBL" id="MCV9387518.1"/>
    </source>
</evidence>
<dbReference type="InterPro" id="IPR008220">
    <property type="entry name" value="HAT_MetX-like"/>
</dbReference>
<protein>
    <recommendedName>
        <fullName evidence="2">Homoserine O-acetyltransferase</fullName>
        <shortName evidence="2">HAT</shortName>
        <ecNumber evidence="2">2.3.1.31</ecNumber>
    </recommendedName>
    <alternativeName>
        <fullName evidence="2">Homoserine transacetylase</fullName>
        <shortName evidence="2">HTA</shortName>
    </alternativeName>
</protein>
<comment type="caution">
    <text evidence="4">The sequence shown here is derived from an EMBL/GenBank/DDBJ whole genome shotgun (WGS) entry which is preliminary data.</text>
</comment>
<feature type="domain" description="AB hydrolase-1" evidence="3">
    <location>
        <begin position="42"/>
        <end position="325"/>
    </location>
</feature>
<comment type="pathway">
    <text evidence="2">Amino-acid biosynthesis; L-methionine biosynthesis via de novo pathway; O-acetyl-L-homoserine from L-homoserine: step 1/1.</text>
</comment>
<gene>
    <name evidence="4" type="primary">metX</name>
    <name evidence="2" type="synonym">metXA</name>
    <name evidence="4" type="ORF">N7U62_12635</name>
</gene>